<protein>
    <recommendedName>
        <fullName evidence="1">pyridoxal kinase</fullName>
        <ecNumber evidence="1">2.7.1.35</ecNumber>
    </recommendedName>
</protein>
<dbReference type="EMBL" id="DXGE01000019">
    <property type="protein sequence ID" value="HIW85721.1"/>
    <property type="molecule type" value="Genomic_DNA"/>
</dbReference>
<proteinExistence type="predicted"/>
<organism evidence="7 8">
    <name type="scientific">Candidatus Eubacterium faecipullorum</name>
    <dbReference type="NCBI Taxonomy" id="2838571"/>
    <lineage>
        <taxon>Bacteria</taxon>
        <taxon>Bacillati</taxon>
        <taxon>Bacillota</taxon>
        <taxon>Clostridia</taxon>
        <taxon>Eubacteriales</taxon>
        <taxon>Eubacteriaceae</taxon>
        <taxon>Eubacterium</taxon>
    </lineage>
</organism>
<evidence type="ECO:0000256" key="2">
    <source>
        <dbReference type="ARBA" id="ARBA00022679"/>
    </source>
</evidence>
<evidence type="ECO:0000256" key="5">
    <source>
        <dbReference type="ARBA" id="ARBA00022840"/>
    </source>
</evidence>
<dbReference type="AlphaFoldDB" id="A0A9D1RFM9"/>
<accession>A0A9D1RFM9</accession>
<dbReference type="SUPFAM" id="SSF53613">
    <property type="entry name" value="Ribokinase-like"/>
    <property type="match status" value="1"/>
</dbReference>
<comment type="caution">
    <text evidence="7">The sequence shown here is derived from an EMBL/GenBank/DDBJ whole genome shotgun (WGS) entry which is preliminary data.</text>
</comment>
<dbReference type="EC" id="2.7.1.35" evidence="1"/>
<dbReference type="GO" id="GO:0009443">
    <property type="term" value="P:pyridoxal 5'-phosphate salvage"/>
    <property type="evidence" value="ECO:0007669"/>
    <property type="project" value="InterPro"/>
</dbReference>
<dbReference type="GO" id="GO:0005524">
    <property type="term" value="F:ATP binding"/>
    <property type="evidence" value="ECO:0007669"/>
    <property type="project" value="UniProtKB-KW"/>
</dbReference>
<reference evidence="7" key="1">
    <citation type="journal article" date="2021" name="PeerJ">
        <title>Extensive microbial diversity within the chicken gut microbiome revealed by metagenomics and culture.</title>
        <authorList>
            <person name="Gilroy R."/>
            <person name="Ravi A."/>
            <person name="Getino M."/>
            <person name="Pursley I."/>
            <person name="Horton D.L."/>
            <person name="Alikhan N.F."/>
            <person name="Baker D."/>
            <person name="Gharbi K."/>
            <person name="Hall N."/>
            <person name="Watson M."/>
            <person name="Adriaenssens E.M."/>
            <person name="Foster-Nyarko E."/>
            <person name="Jarju S."/>
            <person name="Secka A."/>
            <person name="Antonio M."/>
            <person name="Oren A."/>
            <person name="Chaudhuri R.R."/>
            <person name="La Ragione R."/>
            <person name="Hildebrand F."/>
            <person name="Pallen M.J."/>
        </authorList>
    </citation>
    <scope>NUCLEOTIDE SEQUENCE</scope>
    <source>
        <strain evidence="7">421</strain>
    </source>
</reference>
<name>A0A9D1RFM9_9FIRM</name>
<dbReference type="CDD" id="cd01173">
    <property type="entry name" value="pyridoxal_pyridoxamine_kinase"/>
    <property type="match status" value="1"/>
</dbReference>
<evidence type="ECO:0000313" key="8">
    <source>
        <dbReference type="Proteomes" id="UP000824205"/>
    </source>
</evidence>
<keyword evidence="4 7" id="KW-0418">Kinase</keyword>
<dbReference type="InterPro" id="IPR013749">
    <property type="entry name" value="PM/HMP-P_kinase-1"/>
</dbReference>
<dbReference type="Gene3D" id="3.40.1190.20">
    <property type="match status" value="1"/>
</dbReference>
<dbReference type="GO" id="GO:0005829">
    <property type="term" value="C:cytosol"/>
    <property type="evidence" value="ECO:0007669"/>
    <property type="project" value="TreeGrafter"/>
</dbReference>
<dbReference type="InterPro" id="IPR004625">
    <property type="entry name" value="PyrdxlKinase"/>
</dbReference>
<evidence type="ECO:0000256" key="1">
    <source>
        <dbReference type="ARBA" id="ARBA00012104"/>
    </source>
</evidence>
<feature type="domain" description="Pyridoxamine kinase/Phosphomethylpyrimidine kinase" evidence="6">
    <location>
        <begin position="69"/>
        <end position="236"/>
    </location>
</feature>
<keyword evidence="5" id="KW-0067">ATP-binding</keyword>
<evidence type="ECO:0000313" key="7">
    <source>
        <dbReference type="EMBL" id="HIW85721.1"/>
    </source>
</evidence>
<evidence type="ECO:0000256" key="3">
    <source>
        <dbReference type="ARBA" id="ARBA00022741"/>
    </source>
</evidence>
<dbReference type="Pfam" id="PF08543">
    <property type="entry name" value="Phos_pyr_kin"/>
    <property type="match status" value="1"/>
</dbReference>
<dbReference type="PANTHER" id="PTHR10534:SF2">
    <property type="entry name" value="PYRIDOXAL KINASE"/>
    <property type="match status" value="1"/>
</dbReference>
<gene>
    <name evidence="7" type="ORF">IAA48_04420</name>
</gene>
<keyword evidence="2 7" id="KW-0808">Transferase</keyword>
<dbReference type="GO" id="GO:0008478">
    <property type="term" value="F:pyridoxal kinase activity"/>
    <property type="evidence" value="ECO:0007669"/>
    <property type="project" value="UniProtKB-EC"/>
</dbReference>
<dbReference type="Proteomes" id="UP000824205">
    <property type="component" value="Unassembled WGS sequence"/>
</dbReference>
<keyword evidence="3" id="KW-0547">Nucleotide-binding</keyword>
<dbReference type="PANTHER" id="PTHR10534">
    <property type="entry name" value="PYRIDOXAL KINASE"/>
    <property type="match status" value="1"/>
</dbReference>
<sequence length="256" mass="27482">MKKCAVINDISGFGKCSLGVQLPLLAALGIEAHPAPTAVLSNQTAYGSYYRQDMSAFLKPCFAEWQKLSADFDAVLTGYFASPQAVEAVIEYFEDTNALLVVDPVMGDNGELYDGFDGELCAQVKRLACLADIITPNATELMQLSGEKDAEKAARVMLGKGNRAVVLTGVEQGEMIGSTVYTQNERRTFLAPKRGGYFSGTGDIFSAVLTGMMLKGKSVFDAAQLAGEFISNVISVTDEKNAQEGVDFEKRLGDLV</sequence>
<evidence type="ECO:0000256" key="4">
    <source>
        <dbReference type="ARBA" id="ARBA00022777"/>
    </source>
</evidence>
<evidence type="ECO:0000259" key="6">
    <source>
        <dbReference type="Pfam" id="PF08543"/>
    </source>
</evidence>
<dbReference type="InterPro" id="IPR029056">
    <property type="entry name" value="Ribokinase-like"/>
</dbReference>
<reference evidence="7" key="2">
    <citation type="submission" date="2021-04" db="EMBL/GenBank/DDBJ databases">
        <authorList>
            <person name="Gilroy R."/>
        </authorList>
    </citation>
    <scope>NUCLEOTIDE SEQUENCE</scope>
    <source>
        <strain evidence="7">421</strain>
    </source>
</reference>